<dbReference type="SUPFAM" id="SSF46689">
    <property type="entry name" value="Homeodomain-like"/>
    <property type="match status" value="1"/>
</dbReference>
<dbReference type="InterPro" id="IPR039538">
    <property type="entry name" value="BetI_C"/>
</dbReference>
<keyword evidence="3 5" id="KW-0238">DNA-binding</keyword>
<evidence type="ECO:0000256" key="1">
    <source>
        <dbReference type="ARBA" id="ARBA00022491"/>
    </source>
</evidence>
<feature type="DNA-binding region" description="H-T-H motif" evidence="5">
    <location>
        <begin position="31"/>
        <end position="50"/>
    </location>
</feature>
<dbReference type="Gene3D" id="1.10.357.10">
    <property type="entry name" value="Tetracycline Repressor, domain 2"/>
    <property type="match status" value="1"/>
</dbReference>
<protein>
    <submittedName>
        <fullName evidence="7">Transcriptional regulator</fullName>
    </submittedName>
</protein>
<keyword evidence="4" id="KW-0804">Transcription</keyword>
<evidence type="ECO:0000313" key="7">
    <source>
        <dbReference type="EMBL" id="GIJ46453.1"/>
    </source>
</evidence>
<sequence>MPKKVDHEQRRQEIAAAVWRIAAERGLPAATLREVAATAGVSMRLVQYYFGTTARMRRYALDLITARAAERMRARLAAIDPTPEAIVRACLLELLPSDDDSRLMTRVHAAYHAAALHDPDLAPDGDDPGGLLERALATQLAHAEHPTLEARGLAAMMAGLTPAVLLGRYTVEEATAVVEHHLTRLFDLKRG</sequence>
<evidence type="ECO:0000256" key="5">
    <source>
        <dbReference type="PROSITE-ProRule" id="PRU00335"/>
    </source>
</evidence>
<keyword evidence="8" id="KW-1185">Reference proteome</keyword>
<dbReference type="RefSeq" id="WP_203899974.1">
    <property type="nucleotide sequence ID" value="NZ_BOPF01000010.1"/>
</dbReference>
<evidence type="ECO:0000256" key="2">
    <source>
        <dbReference type="ARBA" id="ARBA00023015"/>
    </source>
</evidence>
<organism evidence="7 8">
    <name type="scientific">Virgisporangium aliadipatigenens</name>
    <dbReference type="NCBI Taxonomy" id="741659"/>
    <lineage>
        <taxon>Bacteria</taxon>
        <taxon>Bacillati</taxon>
        <taxon>Actinomycetota</taxon>
        <taxon>Actinomycetes</taxon>
        <taxon>Micromonosporales</taxon>
        <taxon>Micromonosporaceae</taxon>
        <taxon>Virgisporangium</taxon>
    </lineage>
</organism>
<dbReference type="PROSITE" id="PS50977">
    <property type="entry name" value="HTH_TETR_2"/>
    <property type="match status" value="1"/>
</dbReference>
<dbReference type="AlphaFoldDB" id="A0A8J4DR64"/>
<accession>A0A8J4DR64</accession>
<feature type="domain" description="HTH tetR-type" evidence="6">
    <location>
        <begin position="8"/>
        <end position="68"/>
    </location>
</feature>
<proteinExistence type="predicted"/>
<evidence type="ECO:0000313" key="8">
    <source>
        <dbReference type="Proteomes" id="UP000619260"/>
    </source>
</evidence>
<comment type="caution">
    <text evidence="7">The sequence shown here is derived from an EMBL/GenBank/DDBJ whole genome shotgun (WGS) entry which is preliminary data.</text>
</comment>
<name>A0A8J4DR64_9ACTN</name>
<dbReference type="InterPro" id="IPR036271">
    <property type="entry name" value="Tet_transcr_reg_TetR-rel_C_sf"/>
</dbReference>
<evidence type="ECO:0000259" key="6">
    <source>
        <dbReference type="PROSITE" id="PS50977"/>
    </source>
</evidence>
<dbReference type="SUPFAM" id="SSF48498">
    <property type="entry name" value="Tetracyclin repressor-like, C-terminal domain"/>
    <property type="match status" value="1"/>
</dbReference>
<dbReference type="EMBL" id="BOPF01000010">
    <property type="protein sequence ID" value="GIJ46453.1"/>
    <property type="molecule type" value="Genomic_DNA"/>
</dbReference>
<dbReference type="InterPro" id="IPR009057">
    <property type="entry name" value="Homeodomain-like_sf"/>
</dbReference>
<keyword evidence="2" id="KW-0805">Transcription regulation</keyword>
<keyword evidence="1" id="KW-0678">Repressor</keyword>
<dbReference type="Pfam" id="PF00440">
    <property type="entry name" value="TetR_N"/>
    <property type="match status" value="1"/>
</dbReference>
<dbReference type="Proteomes" id="UP000619260">
    <property type="component" value="Unassembled WGS sequence"/>
</dbReference>
<dbReference type="GO" id="GO:0003677">
    <property type="term" value="F:DNA binding"/>
    <property type="evidence" value="ECO:0007669"/>
    <property type="project" value="UniProtKB-UniRule"/>
</dbReference>
<reference evidence="7" key="1">
    <citation type="submission" date="2021-01" db="EMBL/GenBank/DDBJ databases">
        <title>Whole genome shotgun sequence of Virgisporangium aliadipatigenens NBRC 105644.</title>
        <authorList>
            <person name="Komaki H."/>
            <person name="Tamura T."/>
        </authorList>
    </citation>
    <scope>NUCLEOTIDE SEQUENCE</scope>
    <source>
        <strain evidence="7">NBRC 105644</strain>
    </source>
</reference>
<dbReference type="Pfam" id="PF13977">
    <property type="entry name" value="TetR_C_6"/>
    <property type="match status" value="1"/>
</dbReference>
<evidence type="ECO:0000256" key="4">
    <source>
        <dbReference type="ARBA" id="ARBA00023163"/>
    </source>
</evidence>
<gene>
    <name evidence="7" type="ORF">Val02_33390</name>
</gene>
<evidence type="ECO:0000256" key="3">
    <source>
        <dbReference type="ARBA" id="ARBA00023125"/>
    </source>
</evidence>
<dbReference type="InterPro" id="IPR001647">
    <property type="entry name" value="HTH_TetR"/>
</dbReference>